<dbReference type="Pfam" id="PF01048">
    <property type="entry name" value="PNP_UDP_1"/>
    <property type="match status" value="1"/>
</dbReference>
<dbReference type="GO" id="GO:0019509">
    <property type="term" value="P:L-methionine salvage from methylthioadenosine"/>
    <property type="evidence" value="ECO:0007669"/>
    <property type="project" value="UniProtKB-UniPathway"/>
</dbReference>
<dbReference type="GO" id="GO:0008782">
    <property type="term" value="F:adenosylhomocysteine nucleosidase activity"/>
    <property type="evidence" value="ECO:0007669"/>
    <property type="project" value="UniProtKB-EC"/>
</dbReference>
<dbReference type="GO" id="GO:0005829">
    <property type="term" value="C:cytosol"/>
    <property type="evidence" value="ECO:0007669"/>
    <property type="project" value="TreeGrafter"/>
</dbReference>
<sequence length="249" mass="26534">MFRFFSLFLTLLSFNVTAASERTAIVGAMDVEIEGLLPKLTNVEQKTIGKHLFHIGQLNGKPVVVTKSGVGKVNAALTTTLLATEFGVDSIVFTGIAGASAPELDPMDVVISTALVQHDVDLTVFGAPMGLLDGFDSREFLPSDALVKHALKSAQTVLGKDLVTTGTIVSGDQFIADKAKVAYLYKEFNAKAVEMEGAALAQVADQFDIPYVVIRTISDKADGSAALTYEEMKKATADNSVAIILEMMK</sequence>
<evidence type="ECO:0000256" key="3">
    <source>
        <dbReference type="ARBA" id="ARBA00022605"/>
    </source>
</evidence>
<dbReference type="AlphaFoldDB" id="A0A3N3E4R2"/>
<dbReference type="GO" id="GO:0008930">
    <property type="term" value="F:methylthioadenosine nucleosidase activity"/>
    <property type="evidence" value="ECO:0007669"/>
    <property type="project" value="InterPro"/>
</dbReference>
<keyword evidence="3" id="KW-0028">Amino-acid biosynthesis</keyword>
<dbReference type="GO" id="GO:0019284">
    <property type="term" value="P:L-methionine salvage from S-adenosylmethionine"/>
    <property type="evidence" value="ECO:0007669"/>
    <property type="project" value="TreeGrafter"/>
</dbReference>
<evidence type="ECO:0000256" key="5">
    <source>
        <dbReference type="ARBA" id="ARBA00023167"/>
    </source>
</evidence>
<organism evidence="8 9">
    <name type="scientific">Vibrio ponticus</name>
    <dbReference type="NCBI Taxonomy" id="265668"/>
    <lineage>
        <taxon>Bacteria</taxon>
        <taxon>Pseudomonadati</taxon>
        <taxon>Pseudomonadota</taxon>
        <taxon>Gammaproteobacteria</taxon>
        <taxon>Vibrionales</taxon>
        <taxon>Vibrionaceae</taxon>
        <taxon>Vibrio</taxon>
    </lineage>
</organism>
<keyword evidence="5" id="KW-0486">Methionine biosynthesis</keyword>
<dbReference type="Proteomes" id="UP000278792">
    <property type="component" value="Unassembled WGS sequence"/>
</dbReference>
<dbReference type="CDD" id="cd09008">
    <property type="entry name" value="MTAN"/>
    <property type="match status" value="1"/>
</dbReference>
<dbReference type="NCBIfam" id="TIGR01704">
    <property type="entry name" value="MTA_SAH-Nsdase"/>
    <property type="match status" value="1"/>
</dbReference>
<comment type="pathway">
    <text evidence="1">Amino-acid biosynthesis; L-methionine biosynthesis via salvage pathway; S-methyl-5-thio-alpha-D-ribose 1-phosphate from S-methyl-5'-thioadenosine (hydrolase route): step 1/2.</text>
</comment>
<protein>
    <recommendedName>
        <fullName evidence="2">adenosylhomocysteine nucleosidase</fullName>
        <ecNumber evidence="2">3.2.2.9</ecNumber>
    </recommendedName>
</protein>
<evidence type="ECO:0000256" key="1">
    <source>
        <dbReference type="ARBA" id="ARBA00004945"/>
    </source>
</evidence>
<proteinExistence type="predicted"/>
<name>A0A3N3E4R2_9VIBR</name>
<dbReference type="InterPro" id="IPR035994">
    <property type="entry name" value="Nucleoside_phosphorylase_sf"/>
</dbReference>
<dbReference type="NCBIfam" id="NF004079">
    <property type="entry name" value="PRK05584.1"/>
    <property type="match status" value="1"/>
</dbReference>
<reference evidence="8 9" key="1">
    <citation type="submission" date="2018-11" db="EMBL/GenBank/DDBJ databases">
        <title>Vibrio ponticus strain CAIM 1751 pathogenic for the snapper Lutjanus guttatus.</title>
        <authorList>
            <person name="Soto-Rodriguez S."/>
            <person name="Lozano-Olvera R."/>
            <person name="Gomez-Gil B."/>
        </authorList>
    </citation>
    <scope>NUCLEOTIDE SEQUENCE [LARGE SCALE GENOMIC DNA]</scope>
    <source>
        <strain evidence="8 9">CAIM 1751</strain>
    </source>
</reference>
<evidence type="ECO:0000313" key="8">
    <source>
        <dbReference type="EMBL" id="ROV61724.1"/>
    </source>
</evidence>
<feature type="domain" description="Nucleoside phosphorylase" evidence="7">
    <location>
        <begin position="23"/>
        <end position="240"/>
    </location>
</feature>
<dbReference type="PANTHER" id="PTHR46832">
    <property type="entry name" value="5'-METHYLTHIOADENOSINE/S-ADENOSYLHOMOCYSTEINE NUCLEOSIDASE"/>
    <property type="match status" value="1"/>
</dbReference>
<evidence type="ECO:0000259" key="7">
    <source>
        <dbReference type="Pfam" id="PF01048"/>
    </source>
</evidence>
<accession>A0A3N3E4R2</accession>
<evidence type="ECO:0000256" key="2">
    <source>
        <dbReference type="ARBA" id="ARBA00011974"/>
    </source>
</evidence>
<keyword evidence="8" id="KW-0326">Glycosidase</keyword>
<dbReference type="InterPro" id="IPR010049">
    <property type="entry name" value="MTA_SAH_Nsdase"/>
</dbReference>
<comment type="caution">
    <text evidence="8">The sequence shown here is derived from an EMBL/GenBank/DDBJ whole genome shotgun (WGS) entry which is preliminary data.</text>
</comment>
<feature type="signal peptide" evidence="6">
    <location>
        <begin position="1"/>
        <end position="18"/>
    </location>
</feature>
<dbReference type="GO" id="GO:0009164">
    <property type="term" value="P:nucleoside catabolic process"/>
    <property type="evidence" value="ECO:0007669"/>
    <property type="project" value="InterPro"/>
</dbReference>
<dbReference type="UniPathway" id="UPA00904">
    <property type="reaction ID" value="UER00871"/>
</dbReference>
<dbReference type="SUPFAM" id="SSF53167">
    <property type="entry name" value="Purine and uridine phosphorylases"/>
    <property type="match status" value="1"/>
</dbReference>
<dbReference type="EC" id="3.2.2.9" evidence="2"/>
<feature type="chain" id="PRO_5017929266" description="adenosylhomocysteine nucleosidase" evidence="6">
    <location>
        <begin position="19"/>
        <end position="249"/>
    </location>
</feature>
<dbReference type="EMBL" id="RKIK01000006">
    <property type="protein sequence ID" value="ROV61724.1"/>
    <property type="molecule type" value="Genomic_DNA"/>
</dbReference>
<evidence type="ECO:0000256" key="6">
    <source>
        <dbReference type="SAM" id="SignalP"/>
    </source>
</evidence>
<dbReference type="PANTHER" id="PTHR46832:SF1">
    <property type="entry name" value="5'-METHYLTHIOADENOSINE_S-ADENOSYLHOMOCYSTEINE NUCLEOSIDASE"/>
    <property type="match status" value="1"/>
</dbReference>
<dbReference type="RefSeq" id="WP_123780710.1">
    <property type="nucleotide sequence ID" value="NZ_RKIK01000006.1"/>
</dbReference>
<evidence type="ECO:0000313" key="9">
    <source>
        <dbReference type="Proteomes" id="UP000278792"/>
    </source>
</evidence>
<dbReference type="Gene3D" id="3.40.50.1580">
    <property type="entry name" value="Nucleoside phosphorylase domain"/>
    <property type="match status" value="1"/>
</dbReference>
<dbReference type="InterPro" id="IPR000845">
    <property type="entry name" value="Nucleoside_phosphorylase_d"/>
</dbReference>
<keyword evidence="4 8" id="KW-0378">Hydrolase</keyword>
<gene>
    <name evidence="8" type="ORF">EGH82_03945</name>
</gene>
<evidence type="ECO:0000256" key="4">
    <source>
        <dbReference type="ARBA" id="ARBA00022801"/>
    </source>
</evidence>
<keyword evidence="6" id="KW-0732">Signal</keyword>